<dbReference type="EMBL" id="JAUJEB010000001">
    <property type="protein sequence ID" value="MDN5211151.1"/>
    <property type="molecule type" value="Genomic_DNA"/>
</dbReference>
<evidence type="ECO:0000313" key="1">
    <source>
        <dbReference type="EMBL" id="MDN5211151.1"/>
    </source>
</evidence>
<protein>
    <submittedName>
        <fullName evidence="1">Uncharacterized protein</fullName>
    </submittedName>
</protein>
<name>A0ABT8L2A1_9BACT</name>
<organism evidence="1 2">
    <name type="scientific">Agaribacillus aureus</name>
    <dbReference type="NCBI Taxonomy" id="3051825"/>
    <lineage>
        <taxon>Bacteria</taxon>
        <taxon>Pseudomonadati</taxon>
        <taxon>Bacteroidota</taxon>
        <taxon>Cytophagia</taxon>
        <taxon>Cytophagales</taxon>
        <taxon>Splendidivirgaceae</taxon>
        <taxon>Agaribacillus</taxon>
    </lineage>
</organism>
<comment type="caution">
    <text evidence="1">The sequence shown here is derived from an EMBL/GenBank/DDBJ whole genome shotgun (WGS) entry which is preliminary data.</text>
</comment>
<evidence type="ECO:0000313" key="2">
    <source>
        <dbReference type="Proteomes" id="UP001172083"/>
    </source>
</evidence>
<keyword evidence="2" id="KW-1185">Reference proteome</keyword>
<dbReference type="Proteomes" id="UP001172083">
    <property type="component" value="Unassembled WGS sequence"/>
</dbReference>
<proteinExistence type="predicted"/>
<sequence>MEPFIFAKIISLRHQVAFSSDRSLAPPLKLRRHADGKGLSDIRIVINHHSKHAGFISVNFTDSKKVNYRVLLKEVFVNNMCW</sequence>
<reference evidence="1" key="1">
    <citation type="submission" date="2023-06" db="EMBL/GenBank/DDBJ databases">
        <title>Genomic of Agaribacillus aureum.</title>
        <authorList>
            <person name="Wang G."/>
        </authorList>
    </citation>
    <scope>NUCLEOTIDE SEQUENCE</scope>
    <source>
        <strain evidence="1">BMA12</strain>
    </source>
</reference>
<dbReference type="RefSeq" id="WP_346756486.1">
    <property type="nucleotide sequence ID" value="NZ_JAUJEB010000001.1"/>
</dbReference>
<accession>A0ABT8L2A1</accession>
<gene>
    <name evidence="1" type="ORF">QQ020_03790</name>
</gene>